<evidence type="ECO:0000256" key="3">
    <source>
        <dbReference type="ARBA" id="ARBA00022759"/>
    </source>
</evidence>
<evidence type="ECO:0000313" key="9">
    <source>
        <dbReference type="EMBL" id="TGB05489.1"/>
    </source>
</evidence>
<dbReference type="InterPro" id="IPR013527">
    <property type="entry name" value="YicC-like_N"/>
</dbReference>
<dbReference type="NCBIfam" id="TIGR00255">
    <property type="entry name" value="YicC/YloC family endoribonuclease"/>
    <property type="match status" value="1"/>
</dbReference>
<dbReference type="STRING" id="192814.GCA_900166575_01926"/>
<dbReference type="GO" id="GO:0016787">
    <property type="term" value="F:hydrolase activity"/>
    <property type="evidence" value="ECO:0007669"/>
    <property type="project" value="UniProtKB-KW"/>
</dbReference>
<dbReference type="InterPro" id="IPR013551">
    <property type="entry name" value="YicC-like_C"/>
</dbReference>
<dbReference type="InterPro" id="IPR005229">
    <property type="entry name" value="YicC/YloC-like"/>
</dbReference>
<dbReference type="Proteomes" id="UP000297982">
    <property type="component" value="Unassembled WGS sequence"/>
</dbReference>
<comment type="caution">
    <text evidence="9">The sequence shown here is derived from an EMBL/GenBank/DDBJ whole genome shotgun (WGS) entry which is preliminary data.</text>
</comment>
<gene>
    <name evidence="9" type="ORF">E4663_07860</name>
</gene>
<sequence length="293" mass="34235">MVRSMTGYGKHSAHVEDAQIDIEVRSVNHRFLDISTKLPRNLLFIEEKLKRRIKEKLARGRVDIFVTVEGKGLFEKKVDIDYGLLDQYVEKWKEVKDRYQLTGDVSIDMVSKLEDIFTVREVESNTDVLQLALVEAMDIAIEHLLAMRVEEGLRLHDDFEKRLDTITAVLEKLEDKRPRIVEEYREKIRERIEEYAGETLDPDESRVLQEVGLLAEKGDVTEELTRLKAHVHQFRTTLERHEAIGRRLDFVVQEMHREVNTIGSKSNDTEVSEWVVALKSEIEKLKEQVQNIE</sequence>
<comment type="similarity">
    <text evidence="5">Belongs to the YicC/YloC family.</text>
</comment>
<evidence type="ECO:0000259" key="7">
    <source>
        <dbReference type="Pfam" id="PF03755"/>
    </source>
</evidence>
<evidence type="ECO:0000256" key="1">
    <source>
        <dbReference type="ARBA" id="ARBA00001968"/>
    </source>
</evidence>
<evidence type="ECO:0000256" key="4">
    <source>
        <dbReference type="ARBA" id="ARBA00022801"/>
    </source>
</evidence>
<feature type="coiled-coil region" evidence="6">
    <location>
        <begin position="156"/>
        <end position="190"/>
    </location>
</feature>
<feature type="domain" description="Endoribonuclease YicC-like C-terminal" evidence="8">
    <location>
        <begin position="174"/>
        <end position="293"/>
    </location>
</feature>
<evidence type="ECO:0000256" key="2">
    <source>
        <dbReference type="ARBA" id="ARBA00022722"/>
    </source>
</evidence>
<dbReference type="AlphaFoldDB" id="A0A4Z0H7B7"/>
<dbReference type="Pfam" id="PF03755">
    <property type="entry name" value="YicC-like_N"/>
    <property type="match status" value="1"/>
</dbReference>
<evidence type="ECO:0000313" key="10">
    <source>
        <dbReference type="Proteomes" id="UP000297982"/>
    </source>
</evidence>
<dbReference type="GO" id="GO:0004521">
    <property type="term" value="F:RNA endonuclease activity"/>
    <property type="evidence" value="ECO:0007669"/>
    <property type="project" value="InterPro"/>
</dbReference>
<keyword evidence="4" id="KW-0378">Hydrolase</keyword>
<keyword evidence="6" id="KW-0175">Coiled coil</keyword>
<organism evidence="9 10">
    <name type="scientific">Halobacillus salinus</name>
    <dbReference type="NCBI Taxonomy" id="192814"/>
    <lineage>
        <taxon>Bacteria</taxon>
        <taxon>Bacillati</taxon>
        <taxon>Bacillota</taxon>
        <taxon>Bacilli</taxon>
        <taxon>Bacillales</taxon>
        <taxon>Bacillaceae</taxon>
        <taxon>Halobacillus</taxon>
    </lineage>
</organism>
<feature type="domain" description="Endoribonuclease YicC-like N-terminal" evidence="7">
    <location>
        <begin position="2"/>
        <end position="156"/>
    </location>
</feature>
<name>A0A4Z0H7B7_9BACI</name>
<evidence type="ECO:0000256" key="5">
    <source>
        <dbReference type="ARBA" id="ARBA00035648"/>
    </source>
</evidence>
<proteinExistence type="inferred from homology"/>
<dbReference type="Pfam" id="PF08340">
    <property type="entry name" value="YicC-like_C"/>
    <property type="match status" value="1"/>
</dbReference>
<evidence type="ECO:0000256" key="6">
    <source>
        <dbReference type="SAM" id="Coils"/>
    </source>
</evidence>
<protein>
    <submittedName>
        <fullName evidence="9">YicC family protein</fullName>
    </submittedName>
</protein>
<dbReference type="PANTHER" id="PTHR30636:SF3">
    <property type="entry name" value="UPF0701 PROTEIN YICC"/>
    <property type="match status" value="1"/>
</dbReference>
<dbReference type="PANTHER" id="PTHR30636">
    <property type="entry name" value="UPF0701 PROTEIN YICC"/>
    <property type="match status" value="1"/>
</dbReference>
<comment type="cofactor">
    <cofactor evidence="1">
        <name>a divalent metal cation</name>
        <dbReference type="ChEBI" id="CHEBI:60240"/>
    </cofactor>
</comment>
<evidence type="ECO:0000259" key="8">
    <source>
        <dbReference type="Pfam" id="PF08340"/>
    </source>
</evidence>
<reference evidence="9 10" key="1">
    <citation type="journal article" date="2003" name="Int. J. Syst. Evol. Microbiol.">
        <title>Halobacillus salinus sp. nov., isolated from a salt lake on the coast of the East Sea in Korea.</title>
        <authorList>
            <person name="Yoon J.H."/>
            <person name="Kang K.H."/>
            <person name="Park Y.H."/>
        </authorList>
    </citation>
    <scope>NUCLEOTIDE SEQUENCE [LARGE SCALE GENOMIC DNA]</scope>
    <source>
        <strain evidence="9 10">HSL-3</strain>
    </source>
</reference>
<dbReference type="EMBL" id="SRJC01000001">
    <property type="protein sequence ID" value="TGB05489.1"/>
    <property type="molecule type" value="Genomic_DNA"/>
</dbReference>
<keyword evidence="3" id="KW-0255">Endonuclease</keyword>
<accession>A0A4Z0H7B7</accession>
<keyword evidence="2" id="KW-0540">Nuclease</keyword>
<keyword evidence="10" id="KW-1185">Reference proteome</keyword>